<evidence type="ECO:0000256" key="6">
    <source>
        <dbReference type="ARBA" id="ARBA00023186"/>
    </source>
</evidence>
<comment type="catalytic activity">
    <reaction evidence="1 9 10">
        <text>[protein]-peptidylproline (omega=180) = [protein]-peptidylproline (omega=0)</text>
        <dbReference type="Rhea" id="RHEA:16237"/>
        <dbReference type="Rhea" id="RHEA-COMP:10747"/>
        <dbReference type="Rhea" id="RHEA-COMP:10748"/>
        <dbReference type="ChEBI" id="CHEBI:83833"/>
        <dbReference type="ChEBI" id="CHEBI:83834"/>
        <dbReference type="EC" id="5.2.1.8"/>
    </reaction>
</comment>
<comment type="subcellular location">
    <subcellularLocation>
        <location evidence="2">Cytoplasm</location>
    </subcellularLocation>
</comment>
<sequence length="162" mass="17517">MTQTISQDKVVGIHYTVKTAEGQQLDQSKEGQPLQFIFGRGMLIKGLEDVLAGKAVGDKFNADIAPADAYGERHDGLIQTVPRSLFGDNPVEPGMQFRASTDHGEQSVIIVEVDDEQVTVDGNHPLAGQALNFDVEVVEVRDADPSELDHGHVHADGDHNHG</sequence>
<dbReference type="GO" id="GO:0042026">
    <property type="term" value="P:protein refolding"/>
    <property type="evidence" value="ECO:0007669"/>
    <property type="project" value="UniProtKB-ARBA"/>
</dbReference>
<evidence type="ECO:0000256" key="9">
    <source>
        <dbReference type="PROSITE-ProRule" id="PRU00277"/>
    </source>
</evidence>
<reference evidence="12 13" key="1">
    <citation type="submission" date="2014-06" db="EMBL/GenBank/DDBJ databases">
        <title>Draft genome sequence of Idiomarina sp. MCCC 1A10513.</title>
        <authorList>
            <person name="Du J."/>
            <person name="Lai Q."/>
            <person name="Shao Z."/>
        </authorList>
    </citation>
    <scope>NUCLEOTIDE SEQUENCE [LARGE SCALE GENOMIC DNA]</scope>
    <source>
        <strain evidence="12 13">MCCC 1A10513</strain>
    </source>
</reference>
<dbReference type="Pfam" id="PF00254">
    <property type="entry name" value="FKBP_C"/>
    <property type="match status" value="1"/>
</dbReference>
<dbReference type="SUPFAM" id="SSF54534">
    <property type="entry name" value="FKBP-like"/>
    <property type="match status" value="1"/>
</dbReference>
<evidence type="ECO:0000256" key="7">
    <source>
        <dbReference type="ARBA" id="ARBA00023235"/>
    </source>
</evidence>
<proteinExistence type="inferred from homology"/>
<dbReference type="EMBL" id="JPIN01000001">
    <property type="protein sequence ID" value="KFZ29613.1"/>
    <property type="molecule type" value="Genomic_DNA"/>
</dbReference>
<comment type="similarity">
    <text evidence="3 10">Belongs to the FKBP-type PPIase family.</text>
</comment>
<evidence type="ECO:0000256" key="10">
    <source>
        <dbReference type="RuleBase" id="RU003915"/>
    </source>
</evidence>
<gene>
    <name evidence="12" type="ORF">IDAT_00445</name>
</gene>
<dbReference type="AlphaFoldDB" id="A0A094L4K2"/>
<feature type="domain" description="PPIase FKBP-type" evidence="11">
    <location>
        <begin position="8"/>
        <end position="82"/>
    </location>
</feature>
<evidence type="ECO:0000313" key="12">
    <source>
        <dbReference type="EMBL" id="KFZ29613.1"/>
    </source>
</evidence>
<evidence type="ECO:0000256" key="1">
    <source>
        <dbReference type="ARBA" id="ARBA00000971"/>
    </source>
</evidence>
<dbReference type="OrthoDB" id="9808891at2"/>
<organism evidence="12 13">
    <name type="scientific">Pseudidiomarina atlantica</name>
    <dbReference type="NCBI Taxonomy" id="1517416"/>
    <lineage>
        <taxon>Bacteria</taxon>
        <taxon>Pseudomonadati</taxon>
        <taxon>Pseudomonadota</taxon>
        <taxon>Gammaproteobacteria</taxon>
        <taxon>Alteromonadales</taxon>
        <taxon>Idiomarinaceae</taxon>
        <taxon>Pseudidiomarina</taxon>
    </lineage>
</organism>
<evidence type="ECO:0000313" key="13">
    <source>
        <dbReference type="Proteomes" id="UP000053718"/>
    </source>
</evidence>
<dbReference type="GO" id="GO:0003755">
    <property type="term" value="F:peptidyl-prolyl cis-trans isomerase activity"/>
    <property type="evidence" value="ECO:0007669"/>
    <property type="project" value="UniProtKB-UniRule"/>
</dbReference>
<comment type="function">
    <text evidence="8">Also involved in hydrogenase metallocenter assembly, probably by participating in the nickel insertion step. This function in hydrogenase biosynthesis requires chaperone activity and the presence of the metal-binding domain, but not PPIase activity.</text>
</comment>
<keyword evidence="6" id="KW-0143">Chaperone</keyword>
<evidence type="ECO:0000256" key="4">
    <source>
        <dbReference type="ARBA" id="ARBA00022490"/>
    </source>
</evidence>
<evidence type="ECO:0000256" key="2">
    <source>
        <dbReference type="ARBA" id="ARBA00004496"/>
    </source>
</evidence>
<keyword evidence="13" id="KW-1185">Reference proteome</keyword>
<dbReference type="PANTHER" id="PTHR47861:SF3">
    <property type="entry name" value="FKBP-TYPE PEPTIDYL-PROLYL CIS-TRANS ISOMERASE SLYD"/>
    <property type="match status" value="1"/>
</dbReference>
<keyword evidence="4" id="KW-0963">Cytoplasm</keyword>
<accession>A0A094L4K2</accession>
<keyword evidence="5 9" id="KW-0697">Rotamase</keyword>
<keyword evidence="7 9" id="KW-0413">Isomerase</keyword>
<dbReference type="RefSeq" id="WP_034729119.1">
    <property type="nucleotide sequence ID" value="NZ_JPIN01000001.1"/>
</dbReference>
<evidence type="ECO:0000256" key="8">
    <source>
        <dbReference type="ARBA" id="ARBA00037071"/>
    </source>
</evidence>
<dbReference type="InterPro" id="IPR001179">
    <property type="entry name" value="PPIase_FKBP_dom"/>
</dbReference>
<dbReference type="Proteomes" id="UP000053718">
    <property type="component" value="Unassembled WGS sequence"/>
</dbReference>
<dbReference type="GO" id="GO:0005737">
    <property type="term" value="C:cytoplasm"/>
    <property type="evidence" value="ECO:0007669"/>
    <property type="project" value="UniProtKB-SubCell"/>
</dbReference>
<dbReference type="EC" id="5.2.1.8" evidence="10"/>
<comment type="caution">
    <text evidence="12">The sequence shown here is derived from an EMBL/GenBank/DDBJ whole genome shotgun (WGS) entry which is preliminary data.</text>
</comment>
<evidence type="ECO:0000256" key="5">
    <source>
        <dbReference type="ARBA" id="ARBA00023110"/>
    </source>
</evidence>
<name>A0A094L4K2_9GAMM</name>
<evidence type="ECO:0000259" key="11">
    <source>
        <dbReference type="PROSITE" id="PS50059"/>
    </source>
</evidence>
<protein>
    <recommendedName>
        <fullName evidence="10">Peptidyl-prolyl cis-trans isomerase</fullName>
        <ecNumber evidence="10">5.2.1.8</ecNumber>
    </recommendedName>
</protein>
<dbReference type="STRING" id="1517416.IDAT_00445"/>
<dbReference type="InterPro" id="IPR046357">
    <property type="entry name" value="PPIase_dom_sf"/>
</dbReference>
<dbReference type="Gene3D" id="3.10.50.40">
    <property type="match status" value="1"/>
</dbReference>
<dbReference type="PANTHER" id="PTHR47861">
    <property type="entry name" value="FKBP-TYPE PEPTIDYL-PROLYL CIS-TRANS ISOMERASE SLYD"/>
    <property type="match status" value="1"/>
</dbReference>
<dbReference type="eggNOG" id="COG1047">
    <property type="taxonomic scope" value="Bacteria"/>
</dbReference>
<dbReference type="PROSITE" id="PS50059">
    <property type="entry name" value="FKBP_PPIASE"/>
    <property type="match status" value="1"/>
</dbReference>
<evidence type="ECO:0000256" key="3">
    <source>
        <dbReference type="ARBA" id="ARBA00006577"/>
    </source>
</evidence>